<dbReference type="InterPro" id="IPR020846">
    <property type="entry name" value="MFS_dom"/>
</dbReference>
<feature type="transmembrane region" description="Helical" evidence="7">
    <location>
        <begin position="299"/>
        <end position="316"/>
    </location>
</feature>
<feature type="transmembrane region" description="Helical" evidence="7">
    <location>
        <begin position="388"/>
        <end position="409"/>
    </location>
</feature>
<evidence type="ECO:0000256" key="6">
    <source>
        <dbReference type="ARBA" id="ARBA00023136"/>
    </source>
</evidence>
<gene>
    <name evidence="9" type="ORF">RS75_24015</name>
</gene>
<feature type="transmembrane region" description="Helical" evidence="7">
    <location>
        <begin position="113"/>
        <end position="133"/>
    </location>
</feature>
<proteinExistence type="inferred from homology"/>
<dbReference type="PRINTS" id="PR00173">
    <property type="entry name" value="EDTRNSPORT"/>
</dbReference>
<feature type="transmembrane region" description="Helical" evidence="7">
    <location>
        <begin position="176"/>
        <end position="196"/>
    </location>
</feature>
<comment type="similarity">
    <text evidence="2">Belongs to the major facilitator superfamily. Sugar transporter (TC 2.A.1.1) family.</text>
</comment>
<dbReference type="Gene3D" id="1.20.1250.20">
    <property type="entry name" value="MFS general substrate transporter like domains"/>
    <property type="match status" value="1"/>
</dbReference>
<evidence type="ECO:0000313" key="10">
    <source>
        <dbReference type="Proteomes" id="UP000052068"/>
    </source>
</evidence>
<dbReference type="Pfam" id="PF00083">
    <property type="entry name" value="Sugar_tr"/>
    <property type="match status" value="1"/>
</dbReference>
<feature type="transmembrane region" description="Helical" evidence="7">
    <location>
        <begin position="145"/>
        <end position="164"/>
    </location>
</feature>
<accession>A0ABR5CKD2</accession>
<feature type="transmembrane region" description="Helical" evidence="7">
    <location>
        <begin position="348"/>
        <end position="376"/>
    </location>
</feature>
<name>A0ABR5CKD2_9HYPH</name>
<keyword evidence="3" id="KW-0813">Transport</keyword>
<dbReference type="InterPro" id="IPR005828">
    <property type="entry name" value="MFS_sugar_transport-like"/>
</dbReference>
<evidence type="ECO:0000259" key="8">
    <source>
        <dbReference type="PROSITE" id="PS50850"/>
    </source>
</evidence>
<sequence>MSQEDFERALDELPFGKKHGLVVLLAASAILANGAANQAIGYSLPSIAAEFSSGAGFFLPMLGLGLFGMMIGSLSAGLVADRIGRRPTLYACVILFAIATTLMSLASSVGVMIALRFFVGLGLGGALPCSTTLAGETTPKAWRTAMITIVILCVPLGGMLAGIAAELLLPSLGWRGLHVCIGAFGLIVGMILFGFVPESPRFLARKINDDAGLSGLLSRLVSRQPAQSSQTRAHSQSFAQTPGTNVKLADVISVRRDAFALCFSFFSCLFVVYCAFNWLPILLTSHGAEPSLAARGLTFFNLGGVIGPVACAFMIGQFGSRKTLVGFSLAATITAFCLAIGGADPIGIAQYLAIGLIGFFVNSVQSSLFVVAAHIFPTSSRAKGTSTALAAGFFGAILSTFAGGTLVTAERISPFFFALSILTLICAMSIFTVRNSIPPTVRSGPAKIS</sequence>
<reference evidence="9 10" key="1">
    <citation type="submission" date="2015-03" db="EMBL/GenBank/DDBJ databases">
        <title>Draft Genome Sequences of Agrobacterium nepotum Strain 39/7T (= CFBP 7436T = LMG 26435T) and Agrobacterium sp. Strain KFB 330 (= CFBP 8308 = LMG 28674).</title>
        <authorList>
            <person name="Kuzmanovic N."/>
            <person name="Pulawska J."/>
            <person name="Obradovic A."/>
        </authorList>
    </citation>
    <scope>NUCLEOTIDE SEQUENCE [LARGE SCALE GENOMIC DNA]</scope>
    <source>
        <strain evidence="9 10">39/7</strain>
    </source>
</reference>
<evidence type="ECO:0000256" key="3">
    <source>
        <dbReference type="ARBA" id="ARBA00022448"/>
    </source>
</evidence>
<protein>
    <recommendedName>
        <fullName evidence="8">Major facilitator superfamily (MFS) profile domain-containing protein</fullName>
    </recommendedName>
</protein>
<feature type="transmembrane region" description="Helical" evidence="7">
    <location>
        <begin position="258"/>
        <end position="279"/>
    </location>
</feature>
<dbReference type="PROSITE" id="PS00216">
    <property type="entry name" value="SUGAR_TRANSPORT_1"/>
    <property type="match status" value="1"/>
</dbReference>
<keyword evidence="6 7" id="KW-0472">Membrane</keyword>
<organism evidence="9 10">
    <name type="scientific">Rhizobium nepotum 39/7</name>
    <dbReference type="NCBI Taxonomy" id="1368418"/>
    <lineage>
        <taxon>Bacteria</taxon>
        <taxon>Pseudomonadati</taxon>
        <taxon>Pseudomonadota</taxon>
        <taxon>Alphaproteobacteria</taxon>
        <taxon>Hyphomicrobiales</taxon>
        <taxon>Rhizobiaceae</taxon>
        <taxon>Rhizobium/Agrobacterium group</taxon>
        <taxon>Rhizobium</taxon>
    </lineage>
</organism>
<keyword evidence="5 7" id="KW-1133">Transmembrane helix</keyword>
<keyword evidence="4 7" id="KW-0812">Transmembrane</keyword>
<dbReference type="PANTHER" id="PTHR23511:SF34">
    <property type="entry name" value="SYNAPTIC VESICLE GLYCOPROTEIN 2"/>
    <property type="match status" value="1"/>
</dbReference>
<evidence type="ECO:0000256" key="7">
    <source>
        <dbReference type="SAM" id="Phobius"/>
    </source>
</evidence>
<evidence type="ECO:0000256" key="4">
    <source>
        <dbReference type="ARBA" id="ARBA00022692"/>
    </source>
</evidence>
<comment type="caution">
    <text evidence="9">The sequence shown here is derived from an EMBL/GenBank/DDBJ whole genome shotgun (WGS) entry which is preliminary data.</text>
</comment>
<dbReference type="SUPFAM" id="SSF103473">
    <property type="entry name" value="MFS general substrate transporter"/>
    <property type="match status" value="1"/>
</dbReference>
<keyword evidence="10" id="KW-1185">Reference proteome</keyword>
<evidence type="ECO:0000256" key="2">
    <source>
        <dbReference type="ARBA" id="ARBA00010992"/>
    </source>
</evidence>
<feature type="domain" description="Major facilitator superfamily (MFS) profile" evidence="8">
    <location>
        <begin position="22"/>
        <end position="438"/>
    </location>
</feature>
<dbReference type="PROSITE" id="PS50850">
    <property type="entry name" value="MFS"/>
    <property type="match status" value="1"/>
</dbReference>
<feature type="transmembrane region" description="Helical" evidence="7">
    <location>
        <begin position="21"/>
        <end position="45"/>
    </location>
</feature>
<evidence type="ECO:0000256" key="1">
    <source>
        <dbReference type="ARBA" id="ARBA00004141"/>
    </source>
</evidence>
<feature type="transmembrane region" description="Helical" evidence="7">
    <location>
        <begin position="87"/>
        <end position="107"/>
    </location>
</feature>
<dbReference type="InterPro" id="IPR036259">
    <property type="entry name" value="MFS_trans_sf"/>
</dbReference>
<dbReference type="InterPro" id="IPR005829">
    <property type="entry name" value="Sugar_transporter_CS"/>
</dbReference>
<feature type="transmembrane region" description="Helical" evidence="7">
    <location>
        <begin position="57"/>
        <end position="80"/>
    </location>
</feature>
<dbReference type="EMBL" id="JWJH01000045">
    <property type="protein sequence ID" value="KJF65282.1"/>
    <property type="molecule type" value="Genomic_DNA"/>
</dbReference>
<evidence type="ECO:0000313" key="9">
    <source>
        <dbReference type="EMBL" id="KJF65282.1"/>
    </source>
</evidence>
<dbReference type="PANTHER" id="PTHR23511">
    <property type="entry name" value="SYNAPTIC VESICLE GLYCOPROTEIN 2"/>
    <property type="match status" value="1"/>
</dbReference>
<dbReference type="PROSITE" id="PS00217">
    <property type="entry name" value="SUGAR_TRANSPORT_2"/>
    <property type="match status" value="1"/>
</dbReference>
<dbReference type="Proteomes" id="UP000052068">
    <property type="component" value="Unassembled WGS sequence"/>
</dbReference>
<evidence type="ECO:0000256" key="5">
    <source>
        <dbReference type="ARBA" id="ARBA00022989"/>
    </source>
</evidence>
<feature type="transmembrane region" description="Helical" evidence="7">
    <location>
        <begin position="323"/>
        <end position="342"/>
    </location>
</feature>
<comment type="subcellular location">
    <subcellularLocation>
        <location evidence="1">Membrane</location>
        <topology evidence="1">Multi-pass membrane protein</topology>
    </subcellularLocation>
</comment>
<feature type="transmembrane region" description="Helical" evidence="7">
    <location>
        <begin position="415"/>
        <end position="433"/>
    </location>
</feature>